<protein>
    <submittedName>
        <fullName evidence="1">Uncharacterized protein</fullName>
    </submittedName>
</protein>
<organism evidence="1 2">
    <name type="scientific">Ruminococcus albus</name>
    <dbReference type="NCBI Taxonomy" id="1264"/>
    <lineage>
        <taxon>Bacteria</taxon>
        <taxon>Bacillati</taxon>
        <taxon>Bacillota</taxon>
        <taxon>Clostridia</taxon>
        <taxon>Eubacteriales</taxon>
        <taxon>Oscillospiraceae</taxon>
        <taxon>Ruminococcus</taxon>
    </lineage>
</organism>
<proteinExistence type="predicted"/>
<dbReference type="AlphaFoldDB" id="A0A1H7M8G6"/>
<dbReference type="OrthoDB" id="5244671at2"/>
<evidence type="ECO:0000313" key="2">
    <source>
        <dbReference type="Proteomes" id="UP000186015"/>
    </source>
</evidence>
<accession>A0A1H7M8G6</accession>
<dbReference type="Proteomes" id="UP000186015">
    <property type="component" value="Unassembled WGS sequence"/>
</dbReference>
<gene>
    <name evidence="1" type="ORF">SAMN05216469_11120</name>
</gene>
<dbReference type="EMBL" id="FOAT01000011">
    <property type="protein sequence ID" value="SEL07556.1"/>
    <property type="molecule type" value="Genomic_DNA"/>
</dbReference>
<dbReference type="RefSeq" id="WP_074834080.1">
    <property type="nucleotide sequence ID" value="NZ_FOAT01000011.1"/>
</dbReference>
<sequence>MSKYRKLWEYIRDNSPAEITFDEVEKICGTPIDHSFLNYKKELTAYGYRVAKISMKNKIIFIEPWKES</sequence>
<name>A0A1H7M8G6_RUMAL</name>
<reference evidence="1 2" key="1">
    <citation type="submission" date="2016-10" db="EMBL/GenBank/DDBJ databases">
        <authorList>
            <person name="de Groot N.N."/>
        </authorList>
    </citation>
    <scope>NUCLEOTIDE SEQUENCE [LARGE SCALE GENOMIC DNA]</scope>
    <source>
        <strain evidence="1 2">KH2T6</strain>
    </source>
</reference>
<evidence type="ECO:0000313" key="1">
    <source>
        <dbReference type="EMBL" id="SEL07556.1"/>
    </source>
</evidence>